<dbReference type="FunFam" id="1.10.510.10:FF:000084">
    <property type="entry name" value="Wall-associated receptor kinase 2"/>
    <property type="match status" value="1"/>
</dbReference>
<dbReference type="CDD" id="cd14066">
    <property type="entry name" value="STKc_IRAK"/>
    <property type="match status" value="1"/>
</dbReference>
<dbReference type="PANTHER" id="PTHR27006">
    <property type="entry name" value="PROMASTIGOTE SURFACE ANTIGEN PROTEIN PSA"/>
    <property type="match status" value="1"/>
</dbReference>
<keyword evidence="4 9" id="KW-0547">Nucleotide-binding</keyword>
<evidence type="ECO:0000256" key="3">
    <source>
        <dbReference type="ARBA" id="ARBA00022679"/>
    </source>
</evidence>
<dbReference type="InterPro" id="IPR001245">
    <property type="entry name" value="Ser-Thr/Tyr_kinase_cat_dom"/>
</dbReference>
<evidence type="ECO:0000256" key="1">
    <source>
        <dbReference type="ARBA" id="ARBA00012513"/>
    </source>
</evidence>
<keyword evidence="2" id="KW-0723">Serine/threonine-protein kinase</keyword>
<dbReference type="InterPro" id="IPR011009">
    <property type="entry name" value="Kinase-like_dom_sf"/>
</dbReference>
<keyword evidence="6 9" id="KW-0067">ATP-binding</keyword>
<keyword evidence="5" id="KW-0418">Kinase</keyword>
<evidence type="ECO:0000256" key="2">
    <source>
        <dbReference type="ARBA" id="ARBA00022527"/>
    </source>
</evidence>
<dbReference type="OrthoDB" id="1703767at2759"/>
<protein>
    <recommendedName>
        <fullName evidence="1">non-specific serine/threonine protein kinase</fullName>
        <ecNumber evidence="1">2.7.11.1</ecNumber>
    </recommendedName>
</protein>
<dbReference type="InterPro" id="IPR008271">
    <property type="entry name" value="Ser/Thr_kinase_AS"/>
</dbReference>
<evidence type="ECO:0000256" key="6">
    <source>
        <dbReference type="ARBA" id="ARBA00022840"/>
    </source>
</evidence>
<dbReference type="SMART" id="SM00220">
    <property type="entry name" value="S_TKc"/>
    <property type="match status" value="1"/>
</dbReference>
<comment type="caution">
    <text evidence="11">The sequence shown here is derived from an EMBL/GenBank/DDBJ whole genome shotgun (WGS) entry which is preliminary data.</text>
</comment>
<reference evidence="11 12" key="1">
    <citation type="journal article" date="2017" name="Nat. Commun.">
        <title>Genome assembly with in vitro proximity ligation data and whole-genome triplication in lettuce.</title>
        <authorList>
            <person name="Reyes-Chin-Wo S."/>
            <person name="Wang Z."/>
            <person name="Yang X."/>
            <person name="Kozik A."/>
            <person name="Arikit S."/>
            <person name="Song C."/>
            <person name="Xia L."/>
            <person name="Froenicke L."/>
            <person name="Lavelle D.O."/>
            <person name="Truco M.J."/>
            <person name="Xia R."/>
            <person name="Zhu S."/>
            <person name="Xu C."/>
            <person name="Xu H."/>
            <person name="Xu X."/>
            <person name="Cox K."/>
            <person name="Korf I."/>
            <person name="Meyers B.C."/>
            <person name="Michelmore R.W."/>
        </authorList>
    </citation>
    <scope>NUCLEOTIDE SEQUENCE [LARGE SCALE GENOMIC DNA]</scope>
    <source>
        <strain evidence="12">cv. Salinas</strain>
        <tissue evidence="11">Seedlings</tissue>
    </source>
</reference>
<dbReference type="FunFam" id="3.30.200.20:FF:000039">
    <property type="entry name" value="receptor-like protein kinase FERONIA"/>
    <property type="match status" value="1"/>
</dbReference>
<feature type="domain" description="Protein kinase" evidence="10">
    <location>
        <begin position="683"/>
        <end position="920"/>
    </location>
</feature>
<evidence type="ECO:0000313" key="11">
    <source>
        <dbReference type="EMBL" id="KAJ0205229.1"/>
    </source>
</evidence>
<gene>
    <name evidence="11" type="ORF">LSAT_V11C500266330</name>
</gene>
<dbReference type="PANTHER" id="PTHR27006:SF616">
    <property type="entry name" value="CYSTEINE-RICH RECEPTOR-LIKE PROTEIN KINASE 10"/>
    <property type="match status" value="1"/>
</dbReference>
<proteinExistence type="predicted"/>
<dbReference type="PROSITE" id="PS00107">
    <property type="entry name" value="PROTEIN_KINASE_ATP"/>
    <property type="match status" value="1"/>
</dbReference>
<evidence type="ECO:0000256" key="7">
    <source>
        <dbReference type="ARBA" id="ARBA00047899"/>
    </source>
</evidence>
<dbReference type="Proteomes" id="UP000235145">
    <property type="component" value="Unassembled WGS sequence"/>
</dbReference>
<evidence type="ECO:0000256" key="4">
    <source>
        <dbReference type="ARBA" id="ARBA00022741"/>
    </source>
</evidence>
<dbReference type="Pfam" id="PF00069">
    <property type="entry name" value="Pkinase"/>
    <property type="match status" value="1"/>
</dbReference>
<dbReference type="Gene3D" id="3.30.200.20">
    <property type="entry name" value="Phosphorylase Kinase, domain 1"/>
    <property type="match status" value="3"/>
</dbReference>
<dbReference type="GO" id="GO:0005524">
    <property type="term" value="F:ATP binding"/>
    <property type="evidence" value="ECO:0007669"/>
    <property type="project" value="UniProtKB-UniRule"/>
</dbReference>
<comment type="catalytic activity">
    <reaction evidence="7">
        <text>L-threonyl-[protein] + ATP = O-phospho-L-threonyl-[protein] + ADP + H(+)</text>
        <dbReference type="Rhea" id="RHEA:46608"/>
        <dbReference type="Rhea" id="RHEA-COMP:11060"/>
        <dbReference type="Rhea" id="RHEA-COMP:11605"/>
        <dbReference type="ChEBI" id="CHEBI:15378"/>
        <dbReference type="ChEBI" id="CHEBI:30013"/>
        <dbReference type="ChEBI" id="CHEBI:30616"/>
        <dbReference type="ChEBI" id="CHEBI:61977"/>
        <dbReference type="ChEBI" id="CHEBI:456216"/>
        <dbReference type="EC" id="2.7.11.1"/>
    </reaction>
</comment>
<evidence type="ECO:0000256" key="9">
    <source>
        <dbReference type="PROSITE-ProRule" id="PRU10141"/>
    </source>
</evidence>
<dbReference type="GO" id="GO:0004674">
    <property type="term" value="F:protein serine/threonine kinase activity"/>
    <property type="evidence" value="ECO:0007669"/>
    <property type="project" value="UniProtKB-KW"/>
</dbReference>
<evidence type="ECO:0000256" key="5">
    <source>
        <dbReference type="ARBA" id="ARBA00022777"/>
    </source>
</evidence>
<feature type="binding site" evidence="9">
    <location>
        <position position="61"/>
    </location>
    <ligand>
        <name>ATP</name>
        <dbReference type="ChEBI" id="CHEBI:30616"/>
    </ligand>
</feature>
<keyword evidence="3" id="KW-0808">Transferase</keyword>
<feature type="domain" description="Protein kinase" evidence="10">
    <location>
        <begin position="30"/>
        <end position="309"/>
    </location>
</feature>
<dbReference type="InterPro" id="IPR000719">
    <property type="entry name" value="Prot_kinase_dom"/>
</dbReference>
<dbReference type="EC" id="2.7.11.1" evidence="1"/>
<evidence type="ECO:0000313" key="12">
    <source>
        <dbReference type="Proteomes" id="UP000235145"/>
    </source>
</evidence>
<organism evidence="11 12">
    <name type="scientific">Lactuca sativa</name>
    <name type="common">Garden lettuce</name>
    <dbReference type="NCBI Taxonomy" id="4236"/>
    <lineage>
        <taxon>Eukaryota</taxon>
        <taxon>Viridiplantae</taxon>
        <taxon>Streptophyta</taxon>
        <taxon>Embryophyta</taxon>
        <taxon>Tracheophyta</taxon>
        <taxon>Spermatophyta</taxon>
        <taxon>Magnoliopsida</taxon>
        <taxon>eudicotyledons</taxon>
        <taxon>Gunneridae</taxon>
        <taxon>Pentapetalae</taxon>
        <taxon>asterids</taxon>
        <taxon>campanulids</taxon>
        <taxon>Asterales</taxon>
        <taxon>Asteraceae</taxon>
        <taxon>Cichorioideae</taxon>
        <taxon>Cichorieae</taxon>
        <taxon>Lactucinae</taxon>
        <taxon>Lactuca</taxon>
    </lineage>
</organism>
<dbReference type="FunFam" id="1.10.510.10:FF:001023">
    <property type="entry name" value="Os07g0541700 protein"/>
    <property type="match status" value="1"/>
</dbReference>
<accession>A0A9R1VH63</accession>
<feature type="domain" description="Protein kinase" evidence="10">
    <location>
        <begin position="379"/>
        <end position="638"/>
    </location>
</feature>
<dbReference type="Gene3D" id="1.10.510.10">
    <property type="entry name" value="Transferase(Phosphotransferase) domain 1"/>
    <property type="match status" value="4"/>
</dbReference>
<evidence type="ECO:0000256" key="8">
    <source>
        <dbReference type="ARBA" id="ARBA00048679"/>
    </source>
</evidence>
<dbReference type="PROSITE" id="PS00108">
    <property type="entry name" value="PROTEIN_KINASE_ST"/>
    <property type="match status" value="1"/>
</dbReference>
<evidence type="ECO:0000259" key="10">
    <source>
        <dbReference type="PROSITE" id="PS50011"/>
    </source>
</evidence>
<dbReference type="GO" id="GO:0004672">
    <property type="term" value="F:protein kinase activity"/>
    <property type="evidence" value="ECO:0000318"/>
    <property type="project" value="GO_Central"/>
</dbReference>
<name>A0A9R1VH63_LACSA</name>
<dbReference type="InterPro" id="IPR017441">
    <property type="entry name" value="Protein_kinase_ATP_BS"/>
</dbReference>
<sequence length="964" mass="109381">MDAESSSSLELPHLCRQFTISEIHSATQNFDKSLEIGRGGFGIVYKGTITNGVTRLVAAVKRLDSKSNQGAAEFWNEVQMLSKLRHCHLVSLIGYCNDEQEMILVYEYMPHGTLEDHLHKFQSPLPWVRRLKICIGAARGLDHLHNGTGIKHGVIHRDVKSSNILLDESWAAKISDFGLSKLGPINQPSTYVNTFVKGTFGYLDPVYFATGRLTRKSDVYAFGVVLFEVLSGKQAVDKSLDEEHWGLVNWAQESVKEGRLKQIVDWYIRERILPKCLKEFAKLADRCLPSNPKQRPTMAEVVVCLESVLTLQEKANHTLQPSALRIFGNKVPKLLSWSNGEKSVGSKTSLELYFDSIGGENRILRRFEFGTINSATENFSENNKSSQWGDGSTYRGSLQNGQGVSIARHNSESGSQEYKNEAALLVKLEHENLLKLLGYCIEETQVFLVHEFALCKSLDHFLFDRGCTLLDWNKREKIILAVARVLVYLHQHDVVHNNVKPRNILLDENFHPKLSDFGLARFLPIKEVDCVQVDAIIHQANQLSTKDDVYGFGVLILEIMIGYNKDFFEGLQTAWRDWWSGKDGNIIDPRIQANSIITTRCILIGLLCISSDAADRPTMEEVVAMLTNKNLPIPKPFMPTWVTQNGRVGITRYLEVYFDSIGGENRILRRFEFRIINVATENFSENNKISRWGYHGFTVYKGTLQNGQDVSIARHNPKFGSQYYTNEVALLLKLEHENLLKLLGYSTEGLEVFLVYESAVCGSLDHMLFDHGCTLLDWNKRKKVILAVARVLVYLHQHDVIHGNVKPANILLDGSFDPKLSDFWHDNRLSTKDDVYGFGVLILEIMTGYNRHYFTAQRTLLRVWRDWWLGKDRNMIDRRIHAGLRITARFILIGLLCISNDVADRPTMEEVVAMLTNKTLPIPKLPMPTWIVDNVSDVADDTDDTTDALEILPSSDYDSEAVVS</sequence>
<dbReference type="EMBL" id="NBSK02000005">
    <property type="protein sequence ID" value="KAJ0205229.1"/>
    <property type="molecule type" value="Genomic_DNA"/>
</dbReference>
<dbReference type="AlphaFoldDB" id="A0A9R1VH63"/>
<comment type="catalytic activity">
    <reaction evidence="8">
        <text>L-seryl-[protein] + ATP = O-phospho-L-seryl-[protein] + ADP + H(+)</text>
        <dbReference type="Rhea" id="RHEA:17989"/>
        <dbReference type="Rhea" id="RHEA-COMP:9863"/>
        <dbReference type="Rhea" id="RHEA-COMP:11604"/>
        <dbReference type="ChEBI" id="CHEBI:15378"/>
        <dbReference type="ChEBI" id="CHEBI:29999"/>
        <dbReference type="ChEBI" id="CHEBI:30616"/>
        <dbReference type="ChEBI" id="CHEBI:83421"/>
        <dbReference type="ChEBI" id="CHEBI:456216"/>
        <dbReference type="EC" id="2.7.11.1"/>
    </reaction>
</comment>
<dbReference type="GO" id="GO:0005886">
    <property type="term" value="C:plasma membrane"/>
    <property type="evidence" value="ECO:0000318"/>
    <property type="project" value="GO_Central"/>
</dbReference>
<dbReference type="SUPFAM" id="SSF56112">
    <property type="entry name" value="Protein kinase-like (PK-like)"/>
    <property type="match status" value="3"/>
</dbReference>
<dbReference type="Gramene" id="rna-gnl|WGS:NBSK|LSAT_5X104861_mrna">
    <property type="protein sequence ID" value="cds-PLY76605.1"/>
    <property type="gene ID" value="gene-LSAT_5X104861"/>
</dbReference>
<keyword evidence="12" id="KW-1185">Reference proteome</keyword>
<dbReference type="Pfam" id="PF07714">
    <property type="entry name" value="PK_Tyr_Ser-Thr"/>
    <property type="match status" value="2"/>
</dbReference>
<dbReference type="PROSITE" id="PS50011">
    <property type="entry name" value="PROTEIN_KINASE_DOM"/>
    <property type="match status" value="3"/>
</dbReference>